<comment type="caution">
    <text evidence="5">The sequence shown here is derived from an EMBL/GenBank/DDBJ whole genome shotgun (WGS) entry which is preliminary data.</text>
</comment>
<dbReference type="InterPro" id="IPR036390">
    <property type="entry name" value="WH_DNA-bd_sf"/>
</dbReference>
<sequence>MAPYNVALMKSPPFDPQNFSFLIHDIARLQRREFDRKFADSDITVTPGEARALVHAARAGEVRQVVLADALGLEAMTLSAYLDRLEKQGLIERIADPTDRRAKLVRLTDAAYDVLRGIAEKGAEVREMARDKINDRDWEKLMKLLRQIRSNLHPDE</sequence>
<evidence type="ECO:0000256" key="2">
    <source>
        <dbReference type="ARBA" id="ARBA00023125"/>
    </source>
</evidence>
<dbReference type="GO" id="GO:0003700">
    <property type="term" value="F:DNA-binding transcription factor activity"/>
    <property type="evidence" value="ECO:0007669"/>
    <property type="project" value="InterPro"/>
</dbReference>
<dbReference type="PRINTS" id="PR00598">
    <property type="entry name" value="HTHMARR"/>
</dbReference>
<dbReference type="GO" id="GO:0003677">
    <property type="term" value="F:DNA binding"/>
    <property type="evidence" value="ECO:0007669"/>
    <property type="project" value="UniProtKB-KW"/>
</dbReference>
<dbReference type="Pfam" id="PF01047">
    <property type="entry name" value="MarR"/>
    <property type="match status" value="1"/>
</dbReference>
<dbReference type="eggNOG" id="COG1846">
    <property type="taxonomic scope" value="Bacteria"/>
</dbReference>
<accession>A0A084U6K6</accession>
<keyword evidence="2" id="KW-0238">DNA-binding</keyword>
<name>A0A084U6K6_9HYPH</name>
<dbReference type="PROSITE" id="PS01117">
    <property type="entry name" value="HTH_MARR_1"/>
    <property type="match status" value="1"/>
</dbReference>
<evidence type="ECO:0000256" key="3">
    <source>
        <dbReference type="ARBA" id="ARBA00023163"/>
    </source>
</evidence>
<dbReference type="InterPro" id="IPR000835">
    <property type="entry name" value="HTH_MarR-typ"/>
</dbReference>
<dbReference type="PROSITE" id="PS50995">
    <property type="entry name" value="HTH_MARR_2"/>
    <property type="match status" value="1"/>
</dbReference>
<evidence type="ECO:0000259" key="4">
    <source>
        <dbReference type="PROSITE" id="PS50995"/>
    </source>
</evidence>
<protein>
    <submittedName>
        <fullName evidence="5">Transcriptional regulator, MarR family</fullName>
    </submittedName>
</protein>
<evidence type="ECO:0000313" key="5">
    <source>
        <dbReference type="EMBL" id="KFB08592.1"/>
    </source>
</evidence>
<organism evidence="5 6">
    <name type="scientific">Nitratireductor basaltis</name>
    <dbReference type="NCBI Taxonomy" id="472175"/>
    <lineage>
        <taxon>Bacteria</taxon>
        <taxon>Pseudomonadati</taxon>
        <taxon>Pseudomonadota</taxon>
        <taxon>Alphaproteobacteria</taxon>
        <taxon>Hyphomicrobiales</taxon>
        <taxon>Phyllobacteriaceae</taxon>
        <taxon>Nitratireductor</taxon>
    </lineage>
</organism>
<keyword evidence="1" id="KW-0805">Transcription regulation</keyword>
<dbReference type="EMBL" id="JMQM01000002">
    <property type="protein sequence ID" value="KFB08592.1"/>
    <property type="molecule type" value="Genomic_DNA"/>
</dbReference>
<proteinExistence type="predicted"/>
<gene>
    <name evidence="5" type="ORF">EL18_02845</name>
</gene>
<dbReference type="Proteomes" id="UP000053675">
    <property type="component" value="Unassembled WGS sequence"/>
</dbReference>
<evidence type="ECO:0000313" key="6">
    <source>
        <dbReference type="Proteomes" id="UP000053675"/>
    </source>
</evidence>
<reference evidence="5 6" key="1">
    <citation type="submission" date="2014-05" db="EMBL/GenBank/DDBJ databases">
        <title>Draft Genome Sequence of Nitratireductor basaltis Strain UMTGB225, A Marine Bacterium Isolated from Green Barrel Tunicate.</title>
        <authorList>
            <person name="Gan H.Y."/>
        </authorList>
    </citation>
    <scope>NUCLEOTIDE SEQUENCE [LARGE SCALE GENOMIC DNA]</scope>
    <source>
        <strain evidence="5 6">UMTGB225</strain>
    </source>
</reference>
<dbReference type="SUPFAM" id="SSF46785">
    <property type="entry name" value="Winged helix' DNA-binding domain"/>
    <property type="match status" value="1"/>
</dbReference>
<dbReference type="InterPro" id="IPR036388">
    <property type="entry name" value="WH-like_DNA-bd_sf"/>
</dbReference>
<dbReference type="InterPro" id="IPR023187">
    <property type="entry name" value="Tscrpt_reg_MarR-type_CS"/>
</dbReference>
<evidence type="ECO:0000256" key="1">
    <source>
        <dbReference type="ARBA" id="ARBA00023015"/>
    </source>
</evidence>
<dbReference type="SMART" id="SM00347">
    <property type="entry name" value="HTH_MARR"/>
    <property type="match status" value="1"/>
</dbReference>
<keyword evidence="6" id="KW-1185">Reference proteome</keyword>
<dbReference type="Gene3D" id="1.10.10.10">
    <property type="entry name" value="Winged helix-like DNA-binding domain superfamily/Winged helix DNA-binding domain"/>
    <property type="match status" value="1"/>
</dbReference>
<dbReference type="PATRIC" id="fig|472175.3.peg.2839"/>
<dbReference type="PANTHER" id="PTHR42756">
    <property type="entry name" value="TRANSCRIPTIONAL REGULATOR, MARR"/>
    <property type="match status" value="1"/>
</dbReference>
<dbReference type="STRING" id="472175.EL18_02845"/>
<dbReference type="AlphaFoldDB" id="A0A084U6K6"/>
<dbReference type="PANTHER" id="PTHR42756:SF1">
    <property type="entry name" value="TRANSCRIPTIONAL REPRESSOR OF EMRAB OPERON"/>
    <property type="match status" value="1"/>
</dbReference>
<feature type="domain" description="HTH marR-type" evidence="4">
    <location>
        <begin position="19"/>
        <end position="150"/>
    </location>
</feature>
<keyword evidence="3" id="KW-0804">Transcription</keyword>